<accession>A0A0M3ISA2</accession>
<dbReference type="Pfam" id="PF15370">
    <property type="entry name" value="NOPCHAP1"/>
    <property type="match status" value="1"/>
</dbReference>
<evidence type="ECO:0000313" key="2">
    <source>
        <dbReference type="Proteomes" id="UP000036681"/>
    </source>
</evidence>
<name>A0A0M3ISA2_ASCLU</name>
<dbReference type="InterPro" id="IPR027921">
    <property type="entry name" value="NOPCHAP1"/>
</dbReference>
<feature type="region of interest" description="Disordered" evidence="1">
    <location>
        <begin position="56"/>
        <end position="151"/>
    </location>
</feature>
<evidence type="ECO:0000256" key="1">
    <source>
        <dbReference type="SAM" id="MobiDB-lite"/>
    </source>
</evidence>
<reference evidence="3" key="1">
    <citation type="submission" date="2017-02" db="UniProtKB">
        <authorList>
            <consortium name="WormBaseParasite"/>
        </authorList>
    </citation>
    <scope>IDENTIFICATION</scope>
</reference>
<feature type="compositionally biased region" description="Basic and acidic residues" evidence="1">
    <location>
        <begin position="62"/>
        <end position="87"/>
    </location>
</feature>
<sequence length="151" mass="16597">MILARMLLLDDLSKPSNGHNMSEVSPILARVRDFLPQIAAANEALSNVQCPSSGIDIVNVQDDQHSDESDTESGIEREDTDQPHIEIDVSVFKDGNKNSSRSSDSSSSEDSEVDGGLPKAFRTSREDDEINSVAKKQKARKRKLIEEVEEG</sequence>
<dbReference type="AlphaFoldDB" id="A0A0M3ISA2"/>
<dbReference type="WBParaSite" id="ALUE_0002163001-mRNA-1">
    <property type="protein sequence ID" value="ALUE_0002163001-mRNA-1"/>
    <property type="gene ID" value="ALUE_0002163001"/>
</dbReference>
<proteinExistence type="predicted"/>
<keyword evidence="2" id="KW-1185">Reference proteome</keyword>
<organism evidence="2 3">
    <name type="scientific">Ascaris lumbricoides</name>
    <name type="common">Giant roundworm</name>
    <dbReference type="NCBI Taxonomy" id="6252"/>
    <lineage>
        <taxon>Eukaryota</taxon>
        <taxon>Metazoa</taxon>
        <taxon>Ecdysozoa</taxon>
        <taxon>Nematoda</taxon>
        <taxon>Chromadorea</taxon>
        <taxon>Rhabditida</taxon>
        <taxon>Spirurina</taxon>
        <taxon>Ascaridomorpha</taxon>
        <taxon>Ascaridoidea</taxon>
        <taxon>Ascarididae</taxon>
        <taxon>Ascaris</taxon>
    </lineage>
</organism>
<dbReference type="GO" id="GO:0000492">
    <property type="term" value="P:box C/D snoRNP assembly"/>
    <property type="evidence" value="ECO:0007669"/>
    <property type="project" value="InterPro"/>
</dbReference>
<dbReference type="Proteomes" id="UP000036681">
    <property type="component" value="Unplaced"/>
</dbReference>
<evidence type="ECO:0000313" key="3">
    <source>
        <dbReference type="WBParaSite" id="ALUE_0002163001-mRNA-1"/>
    </source>
</evidence>
<protein>
    <submittedName>
        <fullName evidence="3">Ovule protein</fullName>
    </submittedName>
</protein>